<evidence type="ECO:0000313" key="2">
    <source>
        <dbReference type="EMBL" id="SPF80048.1"/>
    </source>
</evidence>
<feature type="transmembrane region" description="Helical" evidence="1">
    <location>
        <begin position="267"/>
        <end position="285"/>
    </location>
</feature>
<feature type="transmembrane region" description="Helical" evidence="1">
    <location>
        <begin position="237"/>
        <end position="261"/>
    </location>
</feature>
<protein>
    <submittedName>
        <fullName evidence="2">Uncharacterized protein</fullName>
    </submittedName>
</protein>
<feature type="transmembrane region" description="Helical" evidence="1">
    <location>
        <begin position="167"/>
        <end position="188"/>
    </location>
</feature>
<dbReference type="Proteomes" id="UP000244904">
    <property type="component" value="Unassembled WGS sequence"/>
</dbReference>
<feature type="transmembrane region" description="Helical" evidence="1">
    <location>
        <begin position="47"/>
        <end position="66"/>
    </location>
</feature>
<feature type="transmembrane region" description="Helical" evidence="1">
    <location>
        <begin position="78"/>
        <end position="97"/>
    </location>
</feature>
<dbReference type="AlphaFoldDB" id="A0A2R8AVJ5"/>
<feature type="transmembrane region" description="Helical" evidence="1">
    <location>
        <begin position="393"/>
        <end position="417"/>
    </location>
</feature>
<keyword evidence="1" id="KW-0472">Membrane</keyword>
<sequence>MAFLLIAIMGVELVSRQVATPAVHYLAWSIMGVVALMAARQYGAREVYLLVVCAALTGYGLWSGRATTAGILGGLEQGAFLMAFILLLGLLHEAAATSPSVREVGAYLTRQPQGRRYYALNAGTSILTVLFNIGVVSFLVPLIQKGIERATPNDPLNPIRERRQVSALLRGFAWAVIWSPTAVAPLALMEMLPNVDRSLWIAYGGVLFVMIMVVGALEDKLRFRKVRAARKIVPPPLPVGALLRFLAACGWLMAMITVGVLLTGDTVVSGLIMACPAMLVGWIVVQNGVSPEGRATTRKRFGEILLDDLPSSAPLGVTLAASGFVGRVGAEILPSAELAAMLGMNNVPDFIILSALPIVLTLLSLLAFSPIMLAIFFGSFFSGLPELPTDPTLLALAISCGWSLSMTASPFATVVLLTQQVGDIPARRLTWGWNLGFSALTVATMVPFFWVLTQL</sequence>
<proteinExistence type="predicted"/>
<feature type="transmembrane region" description="Helical" evidence="1">
    <location>
        <begin position="117"/>
        <end position="140"/>
    </location>
</feature>
<keyword evidence="3" id="KW-1185">Reference proteome</keyword>
<evidence type="ECO:0000256" key="1">
    <source>
        <dbReference type="SAM" id="Phobius"/>
    </source>
</evidence>
<reference evidence="3" key="1">
    <citation type="submission" date="2018-03" db="EMBL/GenBank/DDBJ databases">
        <authorList>
            <person name="Rodrigo-Torres L."/>
            <person name="Arahal R. D."/>
            <person name="Lucena T."/>
        </authorList>
    </citation>
    <scope>NUCLEOTIDE SEQUENCE [LARGE SCALE GENOMIC DNA]</scope>
    <source>
        <strain evidence="3">CECT 8871</strain>
    </source>
</reference>
<feature type="transmembrane region" description="Helical" evidence="1">
    <location>
        <begin position="429"/>
        <end position="452"/>
    </location>
</feature>
<keyword evidence="1" id="KW-0812">Transmembrane</keyword>
<gene>
    <name evidence="2" type="ORF">PRI8871_01850</name>
</gene>
<feature type="transmembrane region" description="Helical" evidence="1">
    <location>
        <begin position="200"/>
        <end position="217"/>
    </location>
</feature>
<dbReference type="EMBL" id="OMOJ01000003">
    <property type="protein sequence ID" value="SPF80048.1"/>
    <property type="molecule type" value="Genomic_DNA"/>
</dbReference>
<name>A0A2R8AVJ5_9RHOB</name>
<evidence type="ECO:0000313" key="3">
    <source>
        <dbReference type="Proteomes" id="UP000244904"/>
    </source>
</evidence>
<feature type="transmembrane region" description="Helical" evidence="1">
    <location>
        <begin position="350"/>
        <end position="381"/>
    </location>
</feature>
<organism evidence="2 3">
    <name type="scientific">Pseudoprimorskyibacter insulae</name>
    <dbReference type="NCBI Taxonomy" id="1695997"/>
    <lineage>
        <taxon>Bacteria</taxon>
        <taxon>Pseudomonadati</taxon>
        <taxon>Pseudomonadota</taxon>
        <taxon>Alphaproteobacteria</taxon>
        <taxon>Rhodobacterales</taxon>
        <taxon>Paracoccaceae</taxon>
        <taxon>Pseudoprimorskyibacter</taxon>
    </lineage>
</organism>
<keyword evidence="1" id="KW-1133">Transmembrane helix</keyword>
<accession>A0A2R8AVJ5</accession>